<name>A0AAW3WZW1_SERFO</name>
<evidence type="ECO:0000313" key="2">
    <source>
        <dbReference type="Proteomes" id="UP000659084"/>
    </source>
</evidence>
<proteinExistence type="predicted"/>
<comment type="caution">
    <text evidence="1">The sequence shown here is derived from an EMBL/GenBank/DDBJ whole genome shotgun (WGS) entry which is preliminary data.</text>
</comment>
<gene>
    <name evidence="1" type="ORF">H8J20_27700</name>
</gene>
<evidence type="ECO:0000313" key="1">
    <source>
        <dbReference type="EMBL" id="MBC3215902.1"/>
    </source>
</evidence>
<dbReference type="EMBL" id="JACNYO010000069">
    <property type="protein sequence ID" value="MBC3215902.1"/>
    <property type="molecule type" value="Genomic_DNA"/>
</dbReference>
<accession>A0AAW3WZW1</accession>
<sequence length="36" mass="4240">MNISSHTIDFLLTAKWDATVVLRFFRKAIQHHSEPE</sequence>
<organism evidence="1 2">
    <name type="scientific">Serratia fonticola</name>
    <dbReference type="NCBI Taxonomy" id="47917"/>
    <lineage>
        <taxon>Bacteria</taxon>
        <taxon>Pseudomonadati</taxon>
        <taxon>Pseudomonadota</taxon>
        <taxon>Gammaproteobacteria</taxon>
        <taxon>Enterobacterales</taxon>
        <taxon>Yersiniaceae</taxon>
        <taxon>Serratia</taxon>
    </lineage>
</organism>
<protein>
    <submittedName>
        <fullName evidence="1">Uncharacterized protein</fullName>
    </submittedName>
</protein>
<dbReference type="AlphaFoldDB" id="A0AAW3WZW1"/>
<reference evidence="1" key="1">
    <citation type="submission" date="2020-08" db="EMBL/GenBank/DDBJ databases">
        <title>Food and environmental bacterial isolates.</title>
        <authorList>
            <person name="Richter L."/>
            <person name="Du Plessis E.M."/>
            <person name="Duvenage S."/>
            <person name="Allam M."/>
            <person name="Korsten L."/>
        </authorList>
    </citation>
    <scope>NUCLEOTIDE SEQUENCE</scope>
    <source>
        <strain evidence="1">UPMP2127</strain>
    </source>
</reference>
<dbReference type="Proteomes" id="UP000659084">
    <property type="component" value="Unassembled WGS sequence"/>
</dbReference>